<protein>
    <recommendedName>
        <fullName evidence="3">Serine/threonine protein kinase</fullName>
    </recommendedName>
</protein>
<dbReference type="SUPFAM" id="SSF56112">
    <property type="entry name" value="Protein kinase-like (PK-like)"/>
    <property type="match status" value="1"/>
</dbReference>
<sequence>MFMNTVAINDIEHIRNMVEIGDANINEGLKTFDRLGHGFYGTVYGYKDYAIKYFRYGMDSFSKDIEMLVRLQHIKHVPRLYEVIDNKAIVISRVRGYTIHKYMANVESKRIDNFVSPRFNIEYKKALQDIMKAGIHPADLHNENVMIEEATGLPVIVDLGEFRDESFSDASIENLDYIGHRDTYDEVIVPMEKYINDTYIQEAKQYKEMLMERMDLMGGIANIY</sequence>
<dbReference type="Gene3D" id="1.10.510.10">
    <property type="entry name" value="Transferase(Phosphotransferase) domain 1"/>
    <property type="match status" value="1"/>
</dbReference>
<gene>
    <name evidence="1" type="ORF">CHEWBECCA_11</name>
</gene>
<organism evidence="1 2">
    <name type="scientific">Bacillus phage vB_BanS_Chewbecca</name>
    <dbReference type="NCBI Taxonomy" id="2894786"/>
    <lineage>
        <taxon>Viruses</taxon>
        <taxon>Duplodnaviria</taxon>
        <taxon>Heunggongvirae</taxon>
        <taxon>Uroviricota</taxon>
        <taxon>Caudoviricetes</taxon>
        <taxon>Joanripponvirinae</taxon>
        <taxon>Tsamsavirus</taxon>
        <taxon>Tsamsavirus chewbecca</taxon>
    </lineage>
</organism>
<evidence type="ECO:0008006" key="3">
    <source>
        <dbReference type="Google" id="ProtNLM"/>
    </source>
</evidence>
<name>A0AAE8YML4_9CAUD</name>
<dbReference type="EMBL" id="OK499972">
    <property type="protein sequence ID" value="UGO46094.1"/>
    <property type="molecule type" value="Genomic_DNA"/>
</dbReference>
<reference evidence="1 2" key="1">
    <citation type="submission" date="2021-10" db="EMBL/GenBank/DDBJ databases">
        <authorList>
            <person name="Lavering E.D."/>
            <person name="James R."/>
            <person name="Fairhom J.D."/>
            <person name="Ogilvie B.H."/>
            <person name="Thurgood T.L."/>
            <person name="Robison R.A."/>
            <person name="Grose J.H."/>
        </authorList>
    </citation>
    <scope>NUCLEOTIDE SEQUENCE [LARGE SCALE GENOMIC DNA]</scope>
</reference>
<keyword evidence="2" id="KW-1185">Reference proteome</keyword>
<evidence type="ECO:0000313" key="1">
    <source>
        <dbReference type="EMBL" id="UGO46094.1"/>
    </source>
</evidence>
<dbReference type="InterPro" id="IPR011009">
    <property type="entry name" value="Kinase-like_dom_sf"/>
</dbReference>
<accession>A0AAE8YML4</accession>
<dbReference type="Proteomes" id="UP000827751">
    <property type="component" value="Segment"/>
</dbReference>
<evidence type="ECO:0000313" key="2">
    <source>
        <dbReference type="Proteomes" id="UP000827751"/>
    </source>
</evidence>
<proteinExistence type="predicted"/>